<feature type="region of interest" description="Disordered" evidence="2">
    <location>
        <begin position="53"/>
        <end position="137"/>
    </location>
</feature>
<dbReference type="SMART" id="SM00066">
    <property type="entry name" value="GAL4"/>
    <property type="match status" value="1"/>
</dbReference>
<dbReference type="AlphaFoldDB" id="A0AAN6XH98"/>
<feature type="compositionally biased region" description="Polar residues" evidence="2">
    <location>
        <begin position="322"/>
        <end position="331"/>
    </location>
</feature>
<dbReference type="Proteomes" id="UP001303160">
    <property type="component" value="Unassembled WGS sequence"/>
</dbReference>
<dbReference type="GO" id="GO:0008270">
    <property type="term" value="F:zinc ion binding"/>
    <property type="evidence" value="ECO:0007669"/>
    <property type="project" value="InterPro"/>
</dbReference>
<gene>
    <name evidence="4" type="ORF">QBC40DRAFT_227822</name>
</gene>
<dbReference type="Gene3D" id="4.10.240.10">
    <property type="entry name" value="Zn(2)-C6 fungal-type DNA-binding domain"/>
    <property type="match status" value="1"/>
</dbReference>
<feature type="region of interest" description="Disordered" evidence="2">
    <location>
        <begin position="459"/>
        <end position="492"/>
    </location>
</feature>
<protein>
    <recommendedName>
        <fullName evidence="3">Zn(2)-C6 fungal-type domain-containing protein</fullName>
    </recommendedName>
</protein>
<feature type="compositionally biased region" description="Low complexity" evidence="2">
    <location>
        <begin position="89"/>
        <end position="105"/>
    </location>
</feature>
<keyword evidence="5" id="KW-1185">Reference proteome</keyword>
<dbReference type="InterPro" id="IPR036864">
    <property type="entry name" value="Zn2-C6_fun-type_DNA-bd_sf"/>
</dbReference>
<accession>A0AAN6XH98</accession>
<name>A0AAN6XH98_9PEZI</name>
<dbReference type="PROSITE" id="PS50048">
    <property type="entry name" value="ZN2_CY6_FUNGAL_2"/>
    <property type="match status" value="1"/>
</dbReference>
<dbReference type="Pfam" id="PF00172">
    <property type="entry name" value="Zn_clus"/>
    <property type="match status" value="1"/>
</dbReference>
<sequence length="509" mass="55210">MAPPSNPNPAPLPRRLSCDRCHYQKLRCTRAGDNPTDPCNRCLRQNAQCVYSSSLPKGRPSMYRQSKDRRPPASPRRATIDSTTSHANSDISRTSNSDGSSSTASHTQREDSNPNGDIDQLLAGTIDPSSTPGAWPWMAPIEWNEMQIDSGDSEFMNMINPGSSDGQGLPCSPPSVCVPEFETPMFELFQNATSIAKSDPDLGIAQLSQLSTRLYPLHRSSCSLAETAGLSGKQSPELGQHKPQPLVDDMAFNAVAKWLVHGVSTNMDILFRADHRLHNPNINPALRETPAADTLHDTFAASHHLLEILRLLQSNVTGGFSSDTAGTTSARDPTDFWRSVTPQSDNTTTGSNESSIDKETATSVPSASYGHSSSGGYSSTVVRHLVIACHTLLLNIYIAVLIALQHDVDLRNSCASLPGTESTCADATALADMRLVLIVQLCSYLIKRQHQAVDAYLSPNPQQQQQQPVEPCSPTSTATSASGSSKEISSDLEMEVQHRLLKLRQTLRI</sequence>
<reference evidence="4" key="1">
    <citation type="journal article" date="2023" name="Mol. Phylogenet. Evol.">
        <title>Genome-scale phylogeny and comparative genomics of the fungal order Sordariales.</title>
        <authorList>
            <person name="Hensen N."/>
            <person name="Bonometti L."/>
            <person name="Westerberg I."/>
            <person name="Brannstrom I.O."/>
            <person name="Guillou S."/>
            <person name="Cros-Aarteil S."/>
            <person name="Calhoun S."/>
            <person name="Haridas S."/>
            <person name="Kuo A."/>
            <person name="Mondo S."/>
            <person name="Pangilinan J."/>
            <person name="Riley R."/>
            <person name="LaButti K."/>
            <person name="Andreopoulos B."/>
            <person name="Lipzen A."/>
            <person name="Chen C."/>
            <person name="Yan M."/>
            <person name="Daum C."/>
            <person name="Ng V."/>
            <person name="Clum A."/>
            <person name="Steindorff A."/>
            <person name="Ohm R.A."/>
            <person name="Martin F."/>
            <person name="Silar P."/>
            <person name="Natvig D.O."/>
            <person name="Lalanne C."/>
            <person name="Gautier V."/>
            <person name="Ament-Velasquez S.L."/>
            <person name="Kruys A."/>
            <person name="Hutchinson M.I."/>
            <person name="Powell A.J."/>
            <person name="Barry K."/>
            <person name="Miller A.N."/>
            <person name="Grigoriev I.V."/>
            <person name="Debuchy R."/>
            <person name="Gladieux P."/>
            <person name="Hiltunen Thoren M."/>
            <person name="Johannesson H."/>
        </authorList>
    </citation>
    <scope>NUCLEOTIDE SEQUENCE</scope>
    <source>
        <strain evidence="4">CBS 315.58</strain>
    </source>
</reference>
<dbReference type="PROSITE" id="PS00463">
    <property type="entry name" value="ZN2_CY6_FUNGAL_1"/>
    <property type="match status" value="1"/>
</dbReference>
<organism evidence="4 5">
    <name type="scientific">Triangularia verruculosa</name>
    <dbReference type="NCBI Taxonomy" id="2587418"/>
    <lineage>
        <taxon>Eukaryota</taxon>
        <taxon>Fungi</taxon>
        <taxon>Dikarya</taxon>
        <taxon>Ascomycota</taxon>
        <taxon>Pezizomycotina</taxon>
        <taxon>Sordariomycetes</taxon>
        <taxon>Sordariomycetidae</taxon>
        <taxon>Sordariales</taxon>
        <taxon>Podosporaceae</taxon>
        <taxon>Triangularia</taxon>
    </lineage>
</organism>
<dbReference type="SUPFAM" id="SSF57701">
    <property type="entry name" value="Zn2/Cys6 DNA-binding domain"/>
    <property type="match status" value="1"/>
</dbReference>
<feature type="compositionally biased region" description="Polar residues" evidence="2">
    <location>
        <begin position="340"/>
        <end position="354"/>
    </location>
</feature>
<proteinExistence type="predicted"/>
<dbReference type="GO" id="GO:0000981">
    <property type="term" value="F:DNA-binding transcription factor activity, RNA polymerase II-specific"/>
    <property type="evidence" value="ECO:0007669"/>
    <property type="project" value="InterPro"/>
</dbReference>
<evidence type="ECO:0000256" key="2">
    <source>
        <dbReference type="SAM" id="MobiDB-lite"/>
    </source>
</evidence>
<keyword evidence="1" id="KW-0539">Nucleus</keyword>
<evidence type="ECO:0000256" key="1">
    <source>
        <dbReference type="ARBA" id="ARBA00023242"/>
    </source>
</evidence>
<dbReference type="InterPro" id="IPR001138">
    <property type="entry name" value="Zn2Cys6_DnaBD"/>
</dbReference>
<feature type="region of interest" description="Disordered" evidence="2">
    <location>
        <begin position="322"/>
        <end position="369"/>
    </location>
</feature>
<feature type="domain" description="Zn(2)-C6 fungal-type" evidence="3">
    <location>
        <begin position="17"/>
        <end position="51"/>
    </location>
</feature>
<dbReference type="EMBL" id="MU863931">
    <property type="protein sequence ID" value="KAK4199546.1"/>
    <property type="molecule type" value="Genomic_DNA"/>
</dbReference>
<dbReference type="CDD" id="cd00067">
    <property type="entry name" value="GAL4"/>
    <property type="match status" value="1"/>
</dbReference>
<evidence type="ECO:0000259" key="3">
    <source>
        <dbReference type="PROSITE" id="PS50048"/>
    </source>
</evidence>
<reference evidence="4" key="2">
    <citation type="submission" date="2023-05" db="EMBL/GenBank/DDBJ databases">
        <authorList>
            <consortium name="Lawrence Berkeley National Laboratory"/>
            <person name="Steindorff A."/>
            <person name="Hensen N."/>
            <person name="Bonometti L."/>
            <person name="Westerberg I."/>
            <person name="Brannstrom I.O."/>
            <person name="Guillou S."/>
            <person name="Cros-Aarteil S."/>
            <person name="Calhoun S."/>
            <person name="Haridas S."/>
            <person name="Kuo A."/>
            <person name="Mondo S."/>
            <person name="Pangilinan J."/>
            <person name="Riley R."/>
            <person name="Labutti K."/>
            <person name="Andreopoulos B."/>
            <person name="Lipzen A."/>
            <person name="Chen C."/>
            <person name="Yanf M."/>
            <person name="Daum C."/>
            <person name="Ng V."/>
            <person name="Clum A."/>
            <person name="Ohm R."/>
            <person name="Martin F."/>
            <person name="Silar P."/>
            <person name="Natvig D."/>
            <person name="Lalanne C."/>
            <person name="Gautier V."/>
            <person name="Ament-Velasquez S.L."/>
            <person name="Kruys A."/>
            <person name="Hutchinson M.I."/>
            <person name="Powell A.J."/>
            <person name="Barry K."/>
            <person name="Miller A.N."/>
            <person name="Grigoriev I.V."/>
            <person name="Debuchy R."/>
            <person name="Gladieux P."/>
            <person name="Thoren M.H."/>
            <person name="Johannesson H."/>
        </authorList>
    </citation>
    <scope>NUCLEOTIDE SEQUENCE</scope>
    <source>
        <strain evidence="4">CBS 315.58</strain>
    </source>
</reference>
<feature type="compositionally biased region" description="Low complexity" evidence="2">
    <location>
        <begin position="462"/>
        <end position="485"/>
    </location>
</feature>
<evidence type="ECO:0000313" key="4">
    <source>
        <dbReference type="EMBL" id="KAK4199546.1"/>
    </source>
</evidence>
<comment type="caution">
    <text evidence="4">The sequence shown here is derived from an EMBL/GenBank/DDBJ whole genome shotgun (WGS) entry which is preliminary data.</text>
</comment>
<evidence type="ECO:0000313" key="5">
    <source>
        <dbReference type="Proteomes" id="UP001303160"/>
    </source>
</evidence>